<sequence>MPQHTHSQALYPSPDSDERPASNWGKRSKTESIYGAPNLSLWADRAPPNFLAAPSLNFEQRIQSISNLARASELRNLPQSDAALRHFESSRVDL</sequence>
<dbReference type="Proteomes" id="UP001054945">
    <property type="component" value="Unassembled WGS sequence"/>
</dbReference>
<dbReference type="EMBL" id="BPLR01020289">
    <property type="protein sequence ID" value="GIX76930.1"/>
    <property type="molecule type" value="Genomic_DNA"/>
</dbReference>
<dbReference type="AlphaFoldDB" id="A0AAV4MWT5"/>
<gene>
    <name evidence="2" type="ORF">CEXT_362871</name>
</gene>
<proteinExistence type="predicted"/>
<accession>A0AAV4MWT5</accession>
<feature type="region of interest" description="Disordered" evidence="1">
    <location>
        <begin position="1"/>
        <end position="29"/>
    </location>
</feature>
<organism evidence="2 3">
    <name type="scientific">Caerostris extrusa</name>
    <name type="common">Bark spider</name>
    <name type="synonym">Caerostris bankana</name>
    <dbReference type="NCBI Taxonomy" id="172846"/>
    <lineage>
        <taxon>Eukaryota</taxon>
        <taxon>Metazoa</taxon>
        <taxon>Ecdysozoa</taxon>
        <taxon>Arthropoda</taxon>
        <taxon>Chelicerata</taxon>
        <taxon>Arachnida</taxon>
        <taxon>Araneae</taxon>
        <taxon>Araneomorphae</taxon>
        <taxon>Entelegynae</taxon>
        <taxon>Araneoidea</taxon>
        <taxon>Araneidae</taxon>
        <taxon>Caerostris</taxon>
    </lineage>
</organism>
<evidence type="ECO:0000256" key="1">
    <source>
        <dbReference type="SAM" id="MobiDB-lite"/>
    </source>
</evidence>
<comment type="caution">
    <text evidence="2">The sequence shown here is derived from an EMBL/GenBank/DDBJ whole genome shotgun (WGS) entry which is preliminary data.</text>
</comment>
<evidence type="ECO:0000313" key="3">
    <source>
        <dbReference type="Proteomes" id="UP001054945"/>
    </source>
</evidence>
<name>A0AAV4MWT5_CAEEX</name>
<reference evidence="2 3" key="1">
    <citation type="submission" date="2021-06" db="EMBL/GenBank/DDBJ databases">
        <title>Caerostris extrusa draft genome.</title>
        <authorList>
            <person name="Kono N."/>
            <person name="Arakawa K."/>
        </authorList>
    </citation>
    <scope>NUCLEOTIDE SEQUENCE [LARGE SCALE GENOMIC DNA]</scope>
</reference>
<keyword evidence="3" id="KW-1185">Reference proteome</keyword>
<evidence type="ECO:0000313" key="2">
    <source>
        <dbReference type="EMBL" id="GIX76930.1"/>
    </source>
</evidence>
<protein>
    <submittedName>
        <fullName evidence="2">Uncharacterized protein</fullName>
    </submittedName>
</protein>
<feature type="compositionally biased region" description="Polar residues" evidence="1">
    <location>
        <begin position="1"/>
        <end position="10"/>
    </location>
</feature>